<evidence type="ECO:0000313" key="4">
    <source>
        <dbReference type="Proteomes" id="UP000192591"/>
    </source>
</evidence>
<protein>
    <recommendedName>
        <fullName evidence="5">PPE family protein</fullName>
    </recommendedName>
</protein>
<dbReference type="SUPFAM" id="SSF140459">
    <property type="entry name" value="PE/PPE dimer-like"/>
    <property type="match status" value="1"/>
</dbReference>
<dbReference type="AlphaFoldDB" id="A0A1V9A1T2"/>
<dbReference type="EMBL" id="MWIH01000006">
    <property type="protein sequence ID" value="OQO90996.1"/>
    <property type="molecule type" value="Genomic_DNA"/>
</dbReference>
<dbReference type="Proteomes" id="UP000192591">
    <property type="component" value="Unassembled WGS sequence"/>
</dbReference>
<keyword evidence="1" id="KW-0175">Coiled coil</keyword>
<keyword evidence="4" id="KW-1185">Reference proteome</keyword>
<feature type="compositionally biased region" description="Low complexity" evidence="2">
    <location>
        <begin position="201"/>
        <end position="216"/>
    </location>
</feature>
<dbReference type="Gene3D" id="1.20.1260.20">
    <property type="entry name" value="PPE superfamily"/>
    <property type="match status" value="1"/>
</dbReference>
<organism evidence="3 4">
    <name type="scientific">Saccharomonospora piscinae</name>
    <dbReference type="NCBI Taxonomy" id="687388"/>
    <lineage>
        <taxon>Bacteria</taxon>
        <taxon>Bacillati</taxon>
        <taxon>Actinomycetota</taxon>
        <taxon>Actinomycetes</taxon>
        <taxon>Pseudonocardiales</taxon>
        <taxon>Pseudonocardiaceae</taxon>
        <taxon>Saccharomonospora</taxon>
    </lineage>
</organism>
<evidence type="ECO:0000313" key="3">
    <source>
        <dbReference type="EMBL" id="OQO90996.1"/>
    </source>
</evidence>
<evidence type="ECO:0008006" key="5">
    <source>
        <dbReference type="Google" id="ProtNLM"/>
    </source>
</evidence>
<dbReference type="STRING" id="1962155.B1813_15970"/>
<evidence type="ECO:0000256" key="2">
    <source>
        <dbReference type="SAM" id="MobiDB-lite"/>
    </source>
</evidence>
<proteinExistence type="predicted"/>
<reference evidence="3 4" key="1">
    <citation type="submission" date="2017-02" db="EMBL/GenBank/DDBJ databases">
        <title>Draft genome of Saccharomonospora sp. 154.</title>
        <authorList>
            <person name="Alonso-Carmona G.S."/>
            <person name="De La Haba R."/>
            <person name="Vera-Gargallo B."/>
            <person name="Sandoval-Trujillo A.H."/>
            <person name="Ramirez-Duran N."/>
            <person name="Ventosa A."/>
        </authorList>
    </citation>
    <scope>NUCLEOTIDE SEQUENCE [LARGE SCALE GENOMIC DNA]</scope>
    <source>
        <strain evidence="3 4">LRS4.154</strain>
    </source>
</reference>
<feature type="compositionally biased region" description="Low complexity" evidence="2">
    <location>
        <begin position="287"/>
        <end position="300"/>
    </location>
</feature>
<evidence type="ECO:0000256" key="1">
    <source>
        <dbReference type="SAM" id="Coils"/>
    </source>
</evidence>
<feature type="compositionally biased region" description="Polar residues" evidence="2">
    <location>
        <begin position="235"/>
        <end position="256"/>
    </location>
</feature>
<gene>
    <name evidence="3" type="ORF">B1813_15970</name>
</gene>
<sequence length="390" mass="39701">MVHETPLTAAEIYELVTGGHGPGSLTNAREAAQQLTRVLEDLSADVQATAADTGLGWQGEAGQRAALLGWPVAHASETDSALLRDADAAVTDQITAFGTVRDSVVPVPPQPPAPTKEDLIVDLLGGDSFEAKLDGYERDAWHNVAAFRSYHQASTANGDTVPVHYTPLRGEGIEITRVEEHARAADPGTGPAASGTADTESSASPDSRAPSSPSAVDPRRPELPASTDRPDGTQAAASHTSSPVVTNPSHEQQQPGRPTAPAPSAQHTGSPASTPAVGSAPPRPAPRTDAPGRTPTTPRTGSPPPPGRGSGAGAVGRPAASRGGTASPAGTTGAAPRGAAGIPAAGATRGAGEDKDRRRPDYLREADPDDTFRDPLPTAAPPVIGERPSR</sequence>
<dbReference type="RefSeq" id="WP_081193211.1">
    <property type="nucleotide sequence ID" value="NZ_MWIH01000006.1"/>
</dbReference>
<feature type="coiled-coil region" evidence="1">
    <location>
        <begin position="25"/>
        <end position="52"/>
    </location>
</feature>
<feature type="compositionally biased region" description="Low complexity" evidence="2">
    <location>
        <begin position="315"/>
        <end position="350"/>
    </location>
</feature>
<name>A0A1V9A1T2_SACPI</name>
<feature type="compositionally biased region" description="Basic and acidic residues" evidence="2">
    <location>
        <begin position="351"/>
        <end position="373"/>
    </location>
</feature>
<feature type="region of interest" description="Disordered" evidence="2">
    <location>
        <begin position="183"/>
        <end position="390"/>
    </location>
</feature>
<comment type="caution">
    <text evidence="3">The sequence shown here is derived from an EMBL/GenBank/DDBJ whole genome shotgun (WGS) entry which is preliminary data.</text>
</comment>
<accession>A0A1V9A1T2</accession>
<dbReference type="InterPro" id="IPR038332">
    <property type="entry name" value="PPE_sf"/>
</dbReference>